<dbReference type="InterPro" id="IPR024370">
    <property type="entry name" value="PBP_domain"/>
</dbReference>
<dbReference type="Gene3D" id="3.40.190.10">
    <property type="entry name" value="Periplasmic binding protein-like II"/>
    <property type="match status" value="2"/>
</dbReference>
<dbReference type="CDD" id="cd13565">
    <property type="entry name" value="PBP2_PstS"/>
    <property type="match status" value="1"/>
</dbReference>
<protein>
    <recommendedName>
        <fullName evidence="4">Phosphate-binding protein PstS</fullName>
    </recommendedName>
</protein>
<dbReference type="GO" id="GO:0042301">
    <property type="term" value="F:phosphate ion binding"/>
    <property type="evidence" value="ECO:0007669"/>
    <property type="project" value="InterPro"/>
</dbReference>
<keyword evidence="5" id="KW-0813">Transport</keyword>
<dbReference type="PANTHER" id="PTHR42996:SF1">
    <property type="entry name" value="PHOSPHATE-BINDING PROTEIN PSTS"/>
    <property type="match status" value="1"/>
</dbReference>
<evidence type="ECO:0000259" key="7">
    <source>
        <dbReference type="Pfam" id="PF12849"/>
    </source>
</evidence>
<organism evidence="8 9">
    <name type="scientific">Silvibacterium dinghuense</name>
    <dbReference type="NCBI Taxonomy" id="1560006"/>
    <lineage>
        <taxon>Bacteria</taxon>
        <taxon>Pseudomonadati</taxon>
        <taxon>Acidobacteriota</taxon>
        <taxon>Terriglobia</taxon>
        <taxon>Terriglobales</taxon>
        <taxon>Acidobacteriaceae</taxon>
        <taxon>Silvibacterium</taxon>
    </lineage>
</organism>
<evidence type="ECO:0000313" key="9">
    <source>
        <dbReference type="Proteomes" id="UP000290253"/>
    </source>
</evidence>
<dbReference type="Pfam" id="PF12849">
    <property type="entry name" value="PBP_like_2"/>
    <property type="match status" value="1"/>
</dbReference>
<dbReference type="Proteomes" id="UP000290253">
    <property type="component" value="Unassembled WGS sequence"/>
</dbReference>
<comment type="function">
    <text evidence="1">Part of the ABC transporter complex PstSACB involved in phosphate import.</text>
</comment>
<dbReference type="PIRSF" id="PIRSF002756">
    <property type="entry name" value="PstS"/>
    <property type="match status" value="1"/>
</dbReference>
<reference evidence="8 9" key="1">
    <citation type="journal article" date="2016" name="Int. J. Syst. Evol. Microbiol.">
        <title>Acidipila dinghuensis sp. nov., an acidobacterium isolated from forest soil.</title>
        <authorList>
            <person name="Jiang Y.W."/>
            <person name="Wang J."/>
            <person name="Chen M.H."/>
            <person name="Lv Y.Y."/>
            <person name="Qiu L.H."/>
        </authorList>
    </citation>
    <scope>NUCLEOTIDE SEQUENCE [LARGE SCALE GENOMIC DNA]</scope>
    <source>
        <strain evidence="8 9">DHOF10</strain>
    </source>
</reference>
<comment type="similarity">
    <text evidence="2">Belongs to the PstS family.</text>
</comment>
<dbReference type="InterPro" id="IPR050962">
    <property type="entry name" value="Phosphate-bind_PstS"/>
</dbReference>
<evidence type="ECO:0000256" key="1">
    <source>
        <dbReference type="ARBA" id="ARBA00002841"/>
    </source>
</evidence>
<comment type="subunit">
    <text evidence="3">The complex is composed of two ATP-binding proteins (PstB), two transmembrane proteins (PstC and PstA) and a solute-binding protein (PstS).</text>
</comment>
<dbReference type="InterPro" id="IPR005673">
    <property type="entry name" value="ABC_phos-bd_PstS"/>
</dbReference>
<evidence type="ECO:0000256" key="5">
    <source>
        <dbReference type="ARBA" id="ARBA00022448"/>
    </source>
</evidence>
<keyword evidence="6" id="KW-0592">Phosphate transport</keyword>
<name>A0A4Q1SKR9_9BACT</name>
<dbReference type="NCBIfam" id="TIGR00975">
    <property type="entry name" value="3a0107s03"/>
    <property type="match status" value="1"/>
</dbReference>
<accession>A0A4Q1SKR9</accession>
<dbReference type="GO" id="GO:0035435">
    <property type="term" value="P:phosphate ion transmembrane transport"/>
    <property type="evidence" value="ECO:0007669"/>
    <property type="project" value="InterPro"/>
</dbReference>
<sequence>MTGLHLRAAGATLPAPLYRKWFESSGISITYDAVGSEAGIQQLKDAKVDFAASDMPLREDASPAQLHLVQIPTVLGGVVPIYNLPDLHGSLRLTPEILVGIYAGTIRKWNDPRILEANHGAHLPNADIRVVHRSDGSGTTFVWTSYLSLSSPEWKNAVGSGTHVSWPVGTGATGSEGVTALVQNTPNSIGYVELIYAIQHQLNYAPVRNPAGRFIKADLVSITAAAMGAGISPGQGQILSILNASNKDAYPISTFTWLLIPTQGIEPQKKDAMTRLLSWMLTTGQKQCASLGYAPLPHDLAAQELEIIRALK</sequence>
<evidence type="ECO:0000256" key="3">
    <source>
        <dbReference type="ARBA" id="ARBA00011529"/>
    </source>
</evidence>
<dbReference type="AlphaFoldDB" id="A0A4Q1SKR9"/>
<dbReference type="EMBL" id="SDMK01000001">
    <property type="protein sequence ID" value="RXS98075.1"/>
    <property type="molecule type" value="Genomic_DNA"/>
</dbReference>
<dbReference type="PANTHER" id="PTHR42996">
    <property type="entry name" value="PHOSPHATE-BINDING PROTEIN PSTS"/>
    <property type="match status" value="1"/>
</dbReference>
<evidence type="ECO:0000256" key="6">
    <source>
        <dbReference type="ARBA" id="ARBA00022592"/>
    </source>
</evidence>
<evidence type="ECO:0000256" key="4">
    <source>
        <dbReference type="ARBA" id="ARBA00021889"/>
    </source>
</evidence>
<dbReference type="GO" id="GO:0043190">
    <property type="term" value="C:ATP-binding cassette (ABC) transporter complex"/>
    <property type="evidence" value="ECO:0007669"/>
    <property type="project" value="InterPro"/>
</dbReference>
<dbReference type="SUPFAM" id="SSF53850">
    <property type="entry name" value="Periplasmic binding protein-like II"/>
    <property type="match status" value="1"/>
</dbReference>
<evidence type="ECO:0000256" key="2">
    <source>
        <dbReference type="ARBA" id="ARBA00008725"/>
    </source>
</evidence>
<proteinExistence type="inferred from homology"/>
<dbReference type="OrthoDB" id="9790048at2"/>
<evidence type="ECO:0000313" key="8">
    <source>
        <dbReference type="EMBL" id="RXS98075.1"/>
    </source>
</evidence>
<comment type="caution">
    <text evidence="8">The sequence shown here is derived from an EMBL/GenBank/DDBJ whole genome shotgun (WGS) entry which is preliminary data.</text>
</comment>
<gene>
    <name evidence="8" type="primary">pstS</name>
    <name evidence="8" type="ORF">ESZ00_01010</name>
</gene>
<feature type="domain" description="PBP" evidence="7">
    <location>
        <begin position="5"/>
        <end position="281"/>
    </location>
</feature>
<keyword evidence="9" id="KW-1185">Reference proteome</keyword>